<name>A0ABD0J1Z8_9CAEN</name>
<dbReference type="Gene3D" id="3.30.70.1820">
    <property type="entry name" value="L1 transposable element, RRM domain"/>
    <property type="match status" value="1"/>
</dbReference>
<reference evidence="3 4" key="1">
    <citation type="journal article" date="2023" name="Sci. Data">
        <title>Genome assembly of the Korean intertidal mud-creeper Batillaria attramentaria.</title>
        <authorList>
            <person name="Patra A.K."/>
            <person name="Ho P.T."/>
            <person name="Jun S."/>
            <person name="Lee S.J."/>
            <person name="Kim Y."/>
            <person name="Won Y.J."/>
        </authorList>
    </citation>
    <scope>NUCLEOTIDE SEQUENCE [LARGE SCALE GENOMIC DNA]</scope>
    <source>
        <strain evidence="3">Wonlab-2016</strain>
    </source>
</reference>
<proteinExistence type="predicted"/>
<feature type="region of interest" description="Disordered" evidence="1">
    <location>
        <begin position="296"/>
        <end position="363"/>
    </location>
</feature>
<keyword evidence="2" id="KW-1133">Transmembrane helix</keyword>
<feature type="compositionally biased region" description="Low complexity" evidence="1">
    <location>
        <begin position="488"/>
        <end position="499"/>
    </location>
</feature>
<organism evidence="3 4">
    <name type="scientific">Batillaria attramentaria</name>
    <dbReference type="NCBI Taxonomy" id="370345"/>
    <lineage>
        <taxon>Eukaryota</taxon>
        <taxon>Metazoa</taxon>
        <taxon>Spiralia</taxon>
        <taxon>Lophotrochozoa</taxon>
        <taxon>Mollusca</taxon>
        <taxon>Gastropoda</taxon>
        <taxon>Caenogastropoda</taxon>
        <taxon>Sorbeoconcha</taxon>
        <taxon>Cerithioidea</taxon>
        <taxon>Batillariidae</taxon>
        <taxon>Batillaria</taxon>
    </lineage>
</organism>
<dbReference type="AlphaFoldDB" id="A0ABD0J1Z8"/>
<keyword evidence="2" id="KW-0812">Transmembrane</keyword>
<feature type="compositionally biased region" description="Basic and acidic residues" evidence="1">
    <location>
        <begin position="307"/>
        <end position="327"/>
    </location>
</feature>
<feature type="compositionally biased region" description="Polar residues" evidence="1">
    <location>
        <begin position="691"/>
        <end position="726"/>
    </location>
</feature>
<keyword evidence="4" id="KW-1185">Reference proteome</keyword>
<dbReference type="Proteomes" id="UP001519460">
    <property type="component" value="Unassembled WGS sequence"/>
</dbReference>
<feature type="region of interest" description="Disordered" evidence="1">
    <location>
        <begin position="485"/>
        <end position="726"/>
    </location>
</feature>
<gene>
    <name evidence="3" type="ORF">BaRGS_00039883</name>
</gene>
<feature type="compositionally biased region" description="Polar residues" evidence="1">
    <location>
        <begin position="619"/>
        <end position="629"/>
    </location>
</feature>
<protein>
    <submittedName>
        <fullName evidence="3">Uncharacterized protein</fullName>
    </submittedName>
</protein>
<evidence type="ECO:0000256" key="1">
    <source>
        <dbReference type="SAM" id="MobiDB-lite"/>
    </source>
</evidence>
<comment type="caution">
    <text evidence="3">The sequence shown here is derived from an EMBL/GenBank/DDBJ whole genome shotgun (WGS) entry which is preliminary data.</text>
</comment>
<dbReference type="PANTHER" id="PTHR11505">
    <property type="entry name" value="L1 TRANSPOSABLE ELEMENT-RELATED"/>
    <property type="match status" value="1"/>
</dbReference>
<feature type="region of interest" description="Disordered" evidence="1">
    <location>
        <begin position="375"/>
        <end position="400"/>
    </location>
</feature>
<feature type="transmembrane region" description="Helical" evidence="2">
    <location>
        <begin position="36"/>
        <end position="58"/>
    </location>
</feature>
<dbReference type="EMBL" id="JACVVK020000735">
    <property type="protein sequence ID" value="KAK7450700.1"/>
    <property type="molecule type" value="Genomic_DNA"/>
</dbReference>
<feature type="compositionally biased region" description="Polar residues" evidence="1">
    <location>
        <begin position="559"/>
        <end position="574"/>
    </location>
</feature>
<feature type="compositionally biased region" description="Low complexity" evidence="1">
    <location>
        <begin position="672"/>
        <end position="682"/>
    </location>
</feature>
<keyword evidence="2" id="KW-0472">Membrane</keyword>
<accession>A0ABD0J1Z8</accession>
<feature type="transmembrane region" description="Helical" evidence="2">
    <location>
        <begin position="6"/>
        <end position="24"/>
    </location>
</feature>
<evidence type="ECO:0000256" key="2">
    <source>
        <dbReference type="SAM" id="Phobius"/>
    </source>
</evidence>
<feature type="compositionally biased region" description="Polar residues" evidence="1">
    <location>
        <begin position="602"/>
        <end position="612"/>
    </location>
</feature>
<feature type="compositionally biased region" description="Pro residues" evidence="1">
    <location>
        <begin position="500"/>
        <end position="517"/>
    </location>
</feature>
<sequence length="726" mass="80654">MPTSGTIFRQICGVFQAVLIAFLGRRAVLKASMRVNTVHVCSCTLSLLLTAVIATLLWSSGDIERNPGPVLNPDMAETLHQVPESSGQSSETIQGQFDTLMHAISSQGKEISDNLALHGKHISDKMAANHKSICENITHLEKSVKWIGAKVKQNCSDIARLFDGQQDFEARLSSMEAKLETLETHSRRNNLKIFGLPESRAENYHRCAEEVVHFLNYYAHYKQWCTDDLERAHRIGKPGASTRGPRPMIVKFFRWTDKLGLLRNREVRDAMRAHGYRLASDLTKNQATELQNLRQQGKTGFYRNGRLHVEDRGRPGGQAVDRDRRPMGDNYSQHSRHLSRRDRKDDSHQYTVHGYDTYQHTPEYYRQQFAREDDDLRGSYDSNDRRHGAYDHNDRRHGAYDHNDRRHAAYDHNDCLHSAYDHNDRRHAAYDRNNRRHAYDHDDRLHEYDDRHFDYGNWEDWPVLGDNSDPTLKWFGDPAVREDDYDAGSGVSCGSVSPSHQPPPITQAPPTKAPPSTPSSRQPLPQPVNDSACSNAMGDAMSDKQQPATSDQKGDSPATVDSDTTGAATVPGQSHSEDVTCVTGANATGSSSSADMDCGRSVSPQLQPSSDDQLPEALVSTQNQTSSDTGPLGVSPPSAGSDVDTEQHVQTGGPGNDPLAEHSANVDRADTVQSVQQEQQSSAELTAGSRDVTQASSTGRRSRQSTIPTSWSPVTTRQRSVASSKK</sequence>
<evidence type="ECO:0000313" key="4">
    <source>
        <dbReference type="Proteomes" id="UP001519460"/>
    </source>
</evidence>
<dbReference type="InterPro" id="IPR004244">
    <property type="entry name" value="Transposase_22"/>
</dbReference>
<evidence type="ECO:0000313" key="3">
    <source>
        <dbReference type="EMBL" id="KAK7450700.1"/>
    </source>
</evidence>